<evidence type="ECO:0000256" key="3">
    <source>
        <dbReference type="RuleBase" id="RU003616"/>
    </source>
</evidence>
<dbReference type="Gene3D" id="2.60.40.790">
    <property type="match status" value="1"/>
</dbReference>
<dbReference type="EMBL" id="KV454296">
    <property type="protein sequence ID" value="ODQ72098.1"/>
    <property type="molecule type" value="Genomic_DNA"/>
</dbReference>
<dbReference type="SUPFAM" id="SSF49764">
    <property type="entry name" value="HSP20-like chaperones"/>
    <property type="match status" value="1"/>
</dbReference>
<evidence type="ECO:0000259" key="5">
    <source>
        <dbReference type="PROSITE" id="PS01031"/>
    </source>
</evidence>
<accession>A0A1E3Q3G5</accession>
<protein>
    <recommendedName>
        <fullName evidence="5">SHSP domain-containing protein</fullName>
    </recommendedName>
</protein>
<keyword evidence="1" id="KW-0346">Stress response</keyword>
<dbReference type="InterPro" id="IPR008978">
    <property type="entry name" value="HSP20-like_chaperone"/>
</dbReference>
<dbReference type="InterPro" id="IPR031107">
    <property type="entry name" value="Small_HSP"/>
</dbReference>
<dbReference type="OrthoDB" id="1431247at2759"/>
<name>A0A1E3Q3G5_LIPST</name>
<feature type="region of interest" description="Disordered" evidence="4">
    <location>
        <begin position="1"/>
        <end position="22"/>
    </location>
</feature>
<feature type="region of interest" description="Disordered" evidence="4">
    <location>
        <begin position="101"/>
        <end position="126"/>
    </location>
</feature>
<keyword evidence="7" id="KW-1185">Reference proteome</keyword>
<proteinExistence type="inferred from homology"/>
<feature type="domain" description="SHSP" evidence="5">
    <location>
        <begin position="53"/>
        <end position="181"/>
    </location>
</feature>
<organism evidence="6 7">
    <name type="scientific">Lipomyces starkeyi NRRL Y-11557</name>
    <dbReference type="NCBI Taxonomy" id="675824"/>
    <lineage>
        <taxon>Eukaryota</taxon>
        <taxon>Fungi</taxon>
        <taxon>Dikarya</taxon>
        <taxon>Ascomycota</taxon>
        <taxon>Saccharomycotina</taxon>
        <taxon>Lipomycetes</taxon>
        <taxon>Lipomycetales</taxon>
        <taxon>Lipomycetaceae</taxon>
        <taxon>Lipomyces</taxon>
    </lineage>
</organism>
<evidence type="ECO:0000313" key="7">
    <source>
        <dbReference type="Proteomes" id="UP000094385"/>
    </source>
</evidence>
<dbReference type="CDD" id="cd06464">
    <property type="entry name" value="ACD_sHsps-like"/>
    <property type="match status" value="1"/>
</dbReference>
<dbReference type="STRING" id="675824.A0A1E3Q3G5"/>
<comment type="similarity">
    <text evidence="2 3">Belongs to the small heat shock protein (HSP20) family.</text>
</comment>
<evidence type="ECO:0000256" key="4">
    <source>
        <dbReference type="SAM" id="MobiDB-lite"/>
    </source>
</evidence>
<dbReference type="PROSITE" id="PS01031">
    <property type="entry name" value="SHSP"/>
    <property type="match status" value="1"/>
</dbReference>
<dbReference type="AlphaFoldDB" id="A0A1E3Q3G5"/>
<dbReference type="Pfam" id="PF00011">
    <property type="entry name" value="HSP20"/>
    <property type="match status" value="1"/>
</dbReference>
<evidence type="ECO:0000256" key="2">
    <source>
        <dbReference type="PROSITE-ProRule" id="PRU00285"/>
    </source>
</evidence>
<dbReference type="PANTHER" id="PTHR11527">
    <property type="entry name" value="HEAT-SHOCK PROTEIN 20 FAMILY MEMBER"/>
    <property type="match status" value="1"/>
</dbReference>
<reference evidence="6 7" key="1">
    <citation type="journal article" date="2016" name="Proc. Natl. Acad. Sci. U.S.A.">
        <title>Comparative genomics of biotechnologically important yeasts.</title>
        <authorList>
            <person name="Riley R."/>
            <person name="Haridas S."/>
            <person name="Wolfe K.H."/>
            <person name="Lopes M.R."/>
            <person name="Hittinger C.T."/>
            <person name="Goeker M."/>
            <person name="Salamov A.A."/>
            <person name="Wisecaver J.H."/>
            <person name="Long T.M."/>
            <person name="Calvey C.H."/>
            <person name="Aerts A.L."/>
            <person name="Barry K.W."/>
            <person name="Choi C."/>
            <person name="Clum A."/>
            <person name="Coughlan A.Y."/>
            <person name="Deshpande S."/>
            <person name="Douglass A.P."/>
            <person name="Hanson S.J."/>
            <person name="Klenk H.-P."/>
            <person name="LaButti K.M."/>
            <person name="Lapidus A."/>
            <person name="Lindquist E.A."/>
            <person name="Lipzen A.M."/>
            <person name="Meier-Kolthoff J.P."/>
            <person name="Ohm R.A."/>
            <person name="Otillar R.P."/>
            <person name="Pangilinan J.L."/>
            <person name="Peng Y."/>
            <person name="Rokas A."/>
            <person name="Rosa C.A."/>
            <person name="Scheuner C."/>
            <person name="Sibirny A.A."/>
            <person name="Slot J.C."/>
            <person name="Stielow J.B."/>
            <person name="Sun H."/>
            <person name="Kurtzman C.P."/>
            <person name="Blackwell M."/>
            <person name="Grigoriev I.V."/>
            <person name="Jeffries T.W."/>
        </authorList>
    </citation>
    <scope>NUCLEOTIDE SEQUENCE [LARGE SCALE GENOMIC DNA]</scope>
    <source>
        <strain evidence="6 7">NRRL Y-11557</strain>
    </source>
</reference>
<gene>
    <name evidence="6" type="ORF">LIPSTDRAFT_72793</name>
</gene>
<evidence type="ECO:0000256" key="1">
    <source>
        <dbReference type="ARBA" id="ARBA00023016"/>
    </source>
</evidence>
<dbReference type="Proteomes" id="UP000094385">
    <property type="component" value="Unassembled WGS sequence"/>
</dbReference>
<evidence type="ECO:0000313" key="6">
    <source>
        <dbReference type="EMBL" id="ODQ72098.1"/>
    </source>
</evidence>
<sequence>MSVQRSSGRRRSPLGASYSSIFDDPFFPLSSPVSLRNAFFGHPSQTTQQTGGDDVFTFTPSFDIKETDKAFLLEGELPGVEKDNLDIEFVDNHTLRVKGHVERSKEFQEEGEPTNGGDKSKRRGTSGYWATERVIGDFSRSFKFPDNVDPSGVNASLKNGLLEIKVPKAEIPPSTKRITIH</sequence>
<dbReference type="InterPro" id="IPR002068">
    <property type="entry name" value="A-crystallin/Hsp20_dom"/>
</dbReference>